<dbReference type="Gene3D" id="3.50.50.60">
    <property type="entry name" value="FAD/NAD(P)-binding domain"/>
    <property type="match status" value="1"/>
</dbReference>
<dbReference type="PANTHER" id="PTHR43539:SF78">
    <property type="entry name" value="FLAVIN-CONTAINING MONOOXYGENASE"/>
    <property type="match status" value="1"/>
</dbReference>
<dbReference type="AlphaFoldDB" id="A0A0M0KMT0"/>
<name>A0A0M0KMT0_ALKHA</name>
<dbReference type="GO" id="GO:0050660">
    <property type="term" value="F:flavin adenine dinucleotide binding"/>
    <property type="evidence" value="ECO:0007669"/>
    <property type="project" value="TreeGrafter"/>
</dbReference>
<accession>A0A0M0KMT0</accession>
<comment type="caution">
    <text evidence="3">The sequence shown here is derived from an EMBL/GenBank/DDBJ whole genome shotgun (WGS) entry which is preliminary data.</text>
</comment>
<dbReference type="PATRIC" id="fig|136160.3.peg.1230"/>
<evidence type="ECO:0000313" key="3">
    <source>
        <dbReference type="EMBL" id="KOO40119.1"/>
    </source>
</evidence>
<keyword evidence="2" id="KW-0472">Membrane</keyword>
<proteinExistence type="predicted"/>
<keyword evidence="2" id="KW-1133">Transmembrane helix</keyword>
<feature type="transmembrane region" description="Helical" evidence="2">
    <location>
        <begin position="21"/>
        <end position="44"/>
    </location>
</feature>
<dbReference type="InterPro" id="IPR050982">
    <property type="entry name" value="Auxin_biosynth/cation_transpt"/>
</dbReference>
<evidence type="ECO:0000256" key="2">
    <source>
        <dbReference type="SAM" id="Phobius"/>
    </source>
</evidence>
<sequence length="443" mass="48738">MGDFSSVIKSKKIDIRWRLNMNSLPVAIIGGGPVGLAAAAHLAVRDVPFVLFEGKSEVGASILEWKHVSLFSPWKYNIDRAAKSLLEKESWKEPAGDHLPTGEQLVRDYLQPLAETKALKPYIYTNAPVQSIYRKGIDKIKDHNRENTPFIIRYKQDNDQKTLRARAVIDATGTWFSPNPIGAGGVPAIGEQEAKDSIYYGIPDVKGKDRSRYEGKTILVVGSGHSAIHTLLDLAQLKEAAPSTRILWAIRRNSPNGLFGGGQEDALPARGQLGLALEALLSKQKVELISSFEMEQIDRVEGRLSIVGVQNESPISLPLVDEIVANTGARPTVDYHRDIRYQLDSKLESVPALAPLIDPNIHSCGTVRPHGEKELRQPEKNFYIAGVKSYGRAPTFLLATGYEQVRSIVASLAGSKKEAERVELQLPKTGVCKSDFLAKRSCC</sequence>
<reference evidence="3" key="1">
    <citation type="submission" date="2015-08" db="EMBL/GenBank/DDBJ databases">
        <title>Complete DNA Sequence of Pseudomonas syringae pv. actinidiae, the Causal Agent of Kiwifruit Canker Disease.</title>
        <authorList>
            <person name="Rikkerink E.H.A."/>
            <person name="Fineran P.C."/>
        </authorList>
    </citation>
    <scope>NUCLEOTIDE SEQUENCE</scope>
    <source>
        <strain evidence="3">DSM 13666</strain>
    </source>
</reference>
<dbReference type="InterPro" id="IPR036188">
    <property type="entry name" value="FAD/NAD-bd_sf"/>
</dbReference>
<protein>
    <submittedName>
        <fullName evidence="3">Flavoprotein</fullName>
    </submittedName>
</protein>
<dbReference type="Pfam" id="PF13738">
    <property type="entry name" value="Pyr_redox_3"/>
    <property type="match status" value="1"/>
</dbReference>
<keyword evidence="2" id="KW-0812">Transmembrane</keyword>
<keyword evidence="1" id="KW-0560">Oxidoreductase</keyword>
<gene>
    <name evidence="3" type="ORF">AMD02_04775</name>
</gene>
<evidence type="ECO:0000256" key="1">
    <source>
        <dbReference type="ARBA" id="ARBA00023002"/>
    </source>
</evidence>
<dbReference type="PRINTS" id="PR00368">
    <property type="entry name" value="FADPNR"/>
</dbReference>
<dbReference type="EMBL" id="LILD01000001">
    <property type="protein sequence ID" value="KOO40119.1"/>
    <property type="molecule type" value="Genomic_DNA"/>
</dbReference>
<dbReference type="PANTHER" id="PTHR43539">
    <property type="entry name" value="FLAVIN-BINDING MONOOXYGENASE-LIKE PROTEIN (AFU_ORTHOLOGUE AFUA_4G09220)"/>
    <property type="match status" value="1"/>
</dbReference>
<organism evidence="3">
    <name type="scientific">Halalkalibacterium halodurans</name>
    <name type="common">Bacillus halodurans</name>
    <dbReference type="NCBI Taxonomy" id="86665"/>
    <lineage>
        <taxon>Bacteria</taxon>
        <taxon>Bacillati</taxon>
        <taxon>Bacillota</taxon>
        <taxon>Bacilli</taxon>
        <taxon>Bacillales</taxon>
        <taxon>Bacillaceae</taxon>
        <taxon>Halalkalibacterium (ex Joshi et al. 2022)</taxon>
    </lineage>
</organism>
<dbReference type="GO" id="GO:0004497">
    <property type="term" value="F:monooxygenase activity"/>
    <property type="evidence" value="ECO:0007669"/>
    <property type="project" value="TreeGrafter"/>
</dbReference>
<dbReference type="SUPFAM" id="SSF51905">
    <property type="entry name" value="FAD/NAD(P)-binding domain"/>
    <property type="match status" value="1"/>
</dbReference>